<comment type="caution">
    <text evidence="4">The sequence shown here is derived from an EMBL/GenBank/DDBJ whole genome shotgun (WGS) entry which is preliminary data.</text>
</comment>
<gene>
    <name evidence="4" type="ORF">Tco_0911673</name>
</gene>
<evidence type="ECO:0000256" key="2">
    <source>
        <dbReference type="SAM" id="Coils"/>
    </source>
</evidence>
<reference evidence="4" key="2">
    <citation type="submission" date="2022-01" db="EMBL/GenBank/DDBJ databases">
        <authorList>
            <person name="Yamashiro T."/>
            <person name="Shiraishi A."/>
            <person name="Satake H."/>
            <person name="Nakayama K."/>
        </authorList>
    </citation>
    <scope>NUCLEOTIDE SEQUENCE</scope>
</reference>
<keyword evidence="2" id="KW-0175">Coiled coil</keyword>
<keyword evidence="5" id="KW-1185">Reference proteome</keyword>
<evidence type="ECO:0000256" key="1">
    <source>
        <dbReference type="PROSITE-ProRule" id="PRU00047"/>
    </source>
</evidence>
<keyword evidence="1" id="KW-0479">Metal-binding</keyword>
<name>A0ABQ5CYP2_9ASTR</name>
<keyword evidence="1" id="KW-0862">Zinc</keyword>
<proteinExistence type="predicted"/>
<protein>
    <submittedName>
        <fullName evidence="4">Ribonuclease H-like domain-containing protein</fullName>
    </submittedName>
</protein>
<dbReference type="Gene3D" id="4.10.60.10">
    <property type="entry name" value="Zinc finger, CCHC-type"/>
    <property type="match status" value="1"/>
</dbReference>
<feature type="domain" description="CCHC-type" evidence="3">
    <location>
        <begin position="186"/>
        <end position="200"/>
    </location>
</feature>
<feature type="coiled-coil region" evidence="2">
    <location>
        <begin position="47"/>
        <end position="74"/>
    </location>
</feature>
<keyword evidence="1" id="KW-0863">Zinc-finger</keyword>
<accession>A0ABQ5CYP2</accession>
<reference evidence="4" key="1">
    <citation type="journal article" date="2022" name="Int. J. Mol. Sci.">
        <title>Draft Genome of Tanacetum Coccineum: Genomic Comparison of Closely Related Tanacetum-Family Plants.</title>
        <authorList>
            <person name="Yamashiro T."/>
            <person name="Shiraishi A."/>
            <person name="Nakayama K."/>
            <person name="Satake H."/>
        </authorList>
    </citation>
    <scope>NUCLEOTIDE SEQUENCE</scope>
</reference>
<sequence length="528" mass="60430">MDSESAHMVAAFQWFNAQNLVIENGNSVPKTTVVEGVEKVIPHTTVEEKAQKRLEVLDQTFDRLQKLISQLEIHGEIISQEDVNQKFLRSLSPEWNTHSIMWRNKLEIDTLSLDDLYNNLKIYEPFPHLDNEDLKQINPDDLEEMDLRWQMAMLTIKVRRFLKNIGRKLTVNGTETIRFDKSKVECYNCRKRGHFARECKAPRNQENRYRENTRSVPVETTTSNALILCDGLGDYDWSDQVEEGPTNFALMAYSSISSNFEVSTDSNCSCSCLENFKILKEQNEQLLKDLMTSKINAITYKIGLESVEARLLVYKKNKSIYEEDIKLLKCEIYLKEVAITELRRKKFLAPKYDLSLSGIEEFVNEPIVSEPTVKKPVVETSEAKASADKPKVVRKNNGAPIIEYWVSDSEEEDVPQAKKEKKTLKSSFDKIKFVKSKEQVKSPRKTTVIQGSNFEMINKACYGNPQMDLQDQGVINSGCLRHMIVKMSYLTDFEEIDGGYVTFGGNPKGGKITGRVLDESAEALVFFS</sequence>
<dbReference type="SUPFAM" id="SSF57756">
    <property type="entry name" value="Retrovirus zinc finger-like domains"/>
    <property type="match status" value="1"/>
</dbReference>
<dbReference type="Pfam" id="PF00098">
    <property type="entry name" value="zf-CCHC"/>
    <property type="match status" value="1"/>
</dbReference>
<evidence type="ECO:0000259" key="3">
    <source>
        <dbReference type="PROSITE" id="PS50158"/>
    </source>
</evidence>
<evidence type="ECO:0000313" key="4">
    <source>
        <dbReference type="EMBL" id="GJT31398.1"/>
    </source>
</evidence>
<dbReference type="PROSITE" id="PS50158">
    <property type="entry name" value="ZF_CCHC"/>
    <property type="match status" value="1"/>
</dbReference>
<evidence type="ECO:0000313" key="5">
    <source>
        <dbReference type="Proteomes" id="UP001151760"/>
    </source>
</evidence>
<dbReference type="SMART" id="SM00343">
    <property type="entry name" value="ZnF_C2HC"/>
    <property type="match status" value="1"/>
</dbReference>
<dbReference type="InterPro" id="IPR036875">
    <property type="entry name" value="Znf_CCHC_sf"/>
</dbReference>
<dbReference type="Proteomes" id="UP001151760">
    <property type="component" value="Unassembled WGS sequence"/>
</dbReference>
<dbReference type="EMBL" id="BQNB010014702">
    <property type="protein sequence ID" value="GJT31398.1"/>
    <property type="molecule type" value="Genomic_DNA"/>
</dbReference>
<dbReference type="InterPro" id="IPR001878">
    <property type="entry name" value="Znf_CCHC"/>
</dbReference>
<organism evidence="4 5">
    <name type="scientific">Tanacetum coccineum</name>
    <dbReference type="NCBI Taxonomy" id="301880"/>
    <lineage>
        <taxon>Eukaryota</taxon>
        <taxon>Viridiplantae</taxon>
        <taxon>Streptophyta</taxon>
        <taxon>Embryophyta</taxon>
        <taxon>Tracheophyta</taxon>
        <taxon>Spermatophyta</taxon>
        <taxon>Magnoliopsida</taxon>
        <taxon>eudicotyledons</taxon>
        <taxon>Gunneridae</taxon>
        <taxon>Pentapetalae</taxon>
        <taxon>asterids</taxon>
        <taxon>campanulids</taxon>
        <taxon>Asterales</taxon>
        <taxon>Asteraceae</taxon>
        <taxon>Asteroideae</taxon>
        <taxon>Anthemideae</taxon>
        <taxon>Anthemidinae</taxon>
        <taxon>Tanacetum</taxon>
    </lineage>
</organism>